<proteinExistence type="predicted"/>
<sequence length="68" mass="8140">MKQWWTYADSFRLAAGFNELQQVSYESRLMQLQTGITDLAARARTNRCAQRLENILLSIYRTLTQRRW</sequence>
<name>A0A8E6B9F9_9BACT</name>
<evidence type="ECO:0000313" key="2">
    <source>
        <dbReference type="Proteomes" id="UP000676194"/>
    </source>
</evidence>
<reference evidence="1" key="1">
    <citation type="submission" date="2021-05" db="EMBL/GenBank/DDBJ databases">
        <title>Complete genome sequence of the cellulolytic planctomycete Telmatocola sphagniphila SP2T and characterization of the first cellulase from planctomycetes.</title>
        <authorList>
            <person name="Rakitin A.L."/>
            <person name="Beletsky A.V."/>
            <person name="Naumoff D.G."/>
            <person name="Kulichevskaya I.S."/>
            <person name="Mardanov A.V."/>
            <person name="Ravin N.V."/>
            <person name="Dedysh S.N."/>
        </authorList>
    </citation>
    <scope>NUCLEOTIDE SEQUENCE</scope>
    <source>
        <strain evidence="1">SP2T</strain>
    </source>
</reference>
<dbReference type="AlphaFoldDB" id="A0A8E6B9F9"/>
<keyword evidence="2" id="KW-1185">Reference proteome</keyword>
<evidence type="ECO:0000313" key="1">
    <source>
        <dbReference type="EMBL" id="QVL33854.1"/>
    </source>
</evidence>
<protein>
    <submittedName>
        <fullName evidence="1">Uncharacterized protein</fullName>
    </submittedName>
</protein>
<dbReference type="RefSeq" id="WP_213498835.1">
    <property type="nucleotide sequence ID" value="NZ_CP074694.1"/>
</dbReference>
<accession>A0A8E6B9F9</accession>
<dbReference type="Proteomes" id="UP000676194">
    <property type="component" value="Chromosome"/>
</dbReference>
<gene>
    <name evidence="1" type="ORF">KIH39_08095</name>
</gene>
<organism evidence="1 2">
    <name type="scientific">Telmatocola sphagniphila</name>
    <dbReference type="NCBI Taxonomy" id="1123043"/>
    <lineage>
        <taxon>Bacteria</taxon>
        <taxon>Pseudomonadati</taxon>
        <taxon>Planctomycetota</taxon>
        <taxon>Planctomycetia</taxon>
        <taxon>Gemmatales</taxon>
        <taxon>Gemmataceae</taxon>
    </lineage>
</organism>
<dbReference type="KEGG" id="tsph:KIH39_08095"/>
<dbReference type="EMBL" id="CP074694">
    <property type="protein sequence ID" value="QVL33854.1"/>
    <property type="molecule type" value="Genomic_DNA"/>
</dbReference>